<evidence type="ECO:0000256" key="3">
    <source>
        <dbReference type="SAM" id="MobiDB-lite"/>
    </source>
</evidence>
<dbReference type="GO" id="GO:0008541">
    <property type="term" value="C:proteasome regulatory particle, lid subcomplex"/>
    <property type="evidence" value="ECO:0007669"/>
    <property type="project" value="UniProtKB-UniRule"/>
</dbReference>
<evidence type="ECO:0000256" key="2">
    <source>
        <dbReference type="RuleBase" id="RU369057"/>
    </source>
</evidence>
<dbReference type="PANTHER" id="PTHR16771">
    <property type="entry name" value="26 PROTEASOME COMPLEX SUBUNIT DSS1"/>
    <property type="match status" value="1"/>
</dbReference>
<evidence type="ECO:0000313" key="4">
    <source>
        <dbReference type="EMBL" id="KIO26314.1"/>
    </source>
</evidence>
<dbReference type="EMBL" id="KN823026">
    <property type="protein sequence ID" value="KIO26314.1"/>
    <property type="molecule type" value="Genomic_DNA"/>
</dbReference>
<keyword evidence="2" id="KW-0647">Proteasome</keyword>
<feature type="region of interest" description="Disordered" evidence="3">
    <location>
        <begin position="93"/>
        <end position="112"/>
    </location>
</feature>
<dbReference type="OrthoDB" id="5586203at2759"/>
<dbReference type="HOGENOM" id="CLU_141774_0_0_1"/>
<proteinExistence type="inferred from homology"/>
<sequence>MADNSSKPKDQTPAPDAPADQSKNPQLGALEEDDEFEEFPAADWDNSETTLANLTKNSASSDPSKPTAVDQLWEDNWDDDDVEDDFSKQLREELAKTTGGATSAPQQDTVMS</sequence>
<dbReference type="STRING" id="1051891.A0A0C3QJG6"/>
<dbReference type="InterPro" id="IPR007834">
    <property type="entry name" value="DSS1_SEM1"/>
</dbReference>
<keyword evidence="2" id="KW-0539">Nucleus</keyword>
<accession>A0A0C3QJG6</accession>
<gene>
    <name evidence="4" type="ORF">M407DRAFT_7903</name>
</gene>
<dbReference type="GO" id="GO:0006406">
    <property type="term" value="P:mRNA export from nucleus"/>
    <property type="evidence" value="ECO:0007669"/>
    <property type="project" value="UniProtKB-UniRule"/>
</dbReference>
<keyword evidence="5" id="KW-1185">Reference proteome</keyword>
<dbReference type="AlphaFoldDB" id="A0A0C3QJG6"/>
<dbReference type="GO" id="GO:0043248">
    <property type="term" value="P:proteasome assembly"/>
    <property type="evidence" value="ECO:0007669"/>
    <property type="project" value="UniProtKB-UniRule"/>
</dbReference>
<dbReference type="GO" id="GO:0000724">
    <property type="term" value="P:double-strand break repair via homologous recombination"/>
    <property type="evidence" value="ECO:0007669"/>
    <property type="project" value="TreeGrafter"/>
</dbReference>
<dbReference type="Pfam" id="PF05160">
    <property type="entry name" value="DSS1_SEM1"/>
    <property type="match status" value="1"/>
</dbReference>
<dbReference type="PANTHER" id="PTHR16771:SF0">
    <property type="entry name" value="26S PROTEASOME COMPLEX SUBUNIT SEM1"/>
    <property type="match status" value="1"/>
</dbReference>
<comment type="similarity">
    <text evidence="1 2">Belongs to the DSS1/SEM1 family.</text>
</comment>
<evidence type="ECO:0000256" key="1">
    <source>
        <dbReference type="ARBA" id="ARBA00034491"/>
    </source>
</evidence>
<feature type="region of interest" description="Disordered" evidence="3">
    <location>
        <begin position="1"/>
        <end position="33"/>
    </location>
</feature>
<reference evidence="4 5" key="1">
    <citation type="submission" date="2014-04" db="EMBL/GenBank/DDBJ databases">
        <authorList>
            <consortium name="DOE Joint Genome Institute"/>
            <person name="Kuo A."/>
            <person name="Girlanda M."/>
            <person name="Perotto S."/>
            <person name="Kohler A."/>
            <person name="Nagy L.G."/>
            <person name="Floudas D."/>
            <person name="Copeland A."/>
            <person name="Barry K.W."/>
            <person name="Cichocki N."/>
            <person name="Veneault-Fourrey C."/>
            <person name="LaButti K."/>
            <person name="Lindquist E.A."/>
            <person name="Lipzen A."/>
            <person name="Lundell T."/>
            <person name="Morin E."/>
            <person name="Murat C."/>
            <person name="Sun H."/>
            <person name="Tunlid A."/>
            <person name="Henrissat B."/>
            <person name="Grigoriev I.V."/>
            <person name="Hibbett D.S."/>
            <person name="Martin F."/>
            <person name="Nordberg H.P."/>
            <person name="Cantor M.N."/>
            <person name="Hua S.X."/>
        </authorList>
    </citation>
    <scope>NUCLEOTIDE SEQUENCE [LARGE SCALE GENOMIC DNA]</scope>
    <source>
        <strain evidence="4 5">MUT 4182</strain>
    </source>
</reference>
<feature type="compositionally biased region" description="Basic and acidic residues" evidence="3">
    <location>
        <begin position="1"/>
        <end position="10"/>
    </location>
</feature>
<feature type="compositionally biased region" description="Polar residues" evidence="3">
    <location>
        <begin position="99"/>
        <end position="112"/>
    </location>
</feature>
<dbReference type="SMART" id="SM01385">
    <property type="entry name" value="DSS1_SEM1"/>
    <property type="match status" value="1"/>
</dbReference>
<dbReference type="Proteomes" id="UP000054248">
    <property type="component" value="Unassembled WGS sequence"/>
</dbReference>
<organism evidence="4 5">
    <name type="scientific">Tulasnella calospora MUT 4182</name>
    <dbReference type="NCBI Taxonomy" id="1051891"/>
    <lineage>
        <taxon>Eukaryota</taxon>
        <taxon>Fungi</taxon>
        <taxon>Dikarya</taxon>
        <taxon>Basidiomycota</taxon>
        <taxon>Agaricomycotina</taxon>
        <taxon>Agaricomycetes</taxon>
        <taxon>Cantharellales</taxon>
        <taxon>Tulasnellaceae</taxon>
        <taxon>Tulasnella</taxon>
    </lineage>
</organism>
<name>A0A0C3QJG6_9AGAM</name>
<evidence type="ECO:0000313" key="5">
    <source>
        <dbReference type="Proteomes" id="UP000054248"/>
    </source>
</evidence>
<dbReference type="GO" id="GO:0005634">
    <property type="term" value="C:nucleus"/>
    <property type="evidence" value="ECO:0007669"/>
    <property type="project" value="UniProtKB-SubCell"/>
</dbReference>
<protein>
    <recommendedName>
        <fullName evidence="2">26S proteasome complex subunit SEM1</fullName>
    </recommendedName>
</protein>
<comment type="function">
    <text evidence="2">Component of the 26S proteasome, a multiprotein complex involved in the ATP-dependent degradation of ubiquitinated proteins.</text>
</comment>
<comment type="subcellular location">
    <subcellularLocation>
        <location evidence="2">Nucleus</location>
    </subcellularLocation>
</comment>
<reference evidence="5" key="2">
    <citation type="submission" date="2015-01" db="EMBL/GenBank/DDBJ databases">
        <title>Evolutionary Origins and Diversification of the Mycorrhizal Mutualists.</title>
        <authorList>
            <consortium name="DOE Joint Genome Institute"/>
            <consortium name="Mycorrhizal Genomics Consortium"/>
            <person name="Kohler A."/>
            <person name="Kuo A."/>
            <person name="Nagy L.G."/>
            <person name="Floudas D."/>
            <person name="Copeland A."/>
            <person name="Barry K.W."/>
            <person name="Cichocki N."/>
            <person name="Veneault-Fourrey C."/>
            <person name="LaButti K."/>
            <person name="Lindquist E.A."/>
            <person name="Lipzen A."/>
            <person name="Lundell T."/>
            <person name="Morin E."/>
            <person name="Murat C."/>
            <person name="Riley R."/>
            <person name="Ohm R."/>
            <person name="Sun H."/>
            <person name="Tunlid A."/>
            <person name="Henrissat B."/>
            <person name="Grigoriev I.V."/>
            <person name="Hibbett D.S."/>
            <person name="Martin F."/>
        </authorList>
    </citation>
    <scope>NUCLEOTIDE SEQUENCE [LARGE SCALE GENOMIC DNA]</scope>
    <source>
        <strain evidence="5">MUT 4182</strain>
    </source>
</reference>